<evidence type="ECO:0000313" key="2">
    <source>
        <dbReference type="EMBL" id="GGF24280.1"/>
    </source>
</evidence>
<organism evidence="2 3">
    <name type="scientific">Echinicola rosea</name>
    <dbReference type="NCBI Taxonomy" id="1807691"/>
    <lineage>
        <taxon>Bacteria</taxon>
        <taxon>Pseudomonadati</taxon>
        <taxon>Bacteroidota</taxon>
        <taxon>Cytophagia</taxon>
        <taxon>Cytophagales</taxon>
        <taxon>Cyclobacteriaceae</taxon>
        <taxon>Echinicola</taxon>
    </lineage>
</organism>
<gene>
    <name evidence="2" type="ORF">GCM10011339_10470</name>
</gene>
<dbReference type="Proteomes" id="UP000647339">
    <property type="component" value="Unassembled WGS sequence"/>
</dbReference>
<evidence type="ECO:0000256" key="1">
    <source>
        <dbReference type="SAM" id="MobiDB-lite"/>
    </source>
</evidence>
<protein>
    <recommendedName>
        <fullName evidence="4">DUF3945 domain-containing protein</fullName>
    </recommendedName>
</protein>
<comment type="caution">
    <text evidence="2">The sequence shown here is derived from an EMBL/GenBank/DDBJ whole genome shotgun (WGS) entry which is preliminary data.</text>
</comment>
<reference evidence="3" key="1">
    <citation type="journal article" date="2019" name="Int. J. Syst. Evol. Microbiol.">
        <title>The Global Catalogue of Microorganisms (GCM) 10K type strain sequencing project: providing services to taxonomists for standard genome sequencing and annotation.</title>
        <authorList>
            <consortium name="The Broad Institute Genomics Platform"/>
            <consortium name="The Broad Institute Genome Sequencing Center for Infectious Disease"/>
            <person name="Wu L."/>
            <person name="Ma J."/>
        </authorList>
    </citation>
    <scope>NUCLEOTIDE SEQUENCE [LARGE SCALE GENOMIC DNA]</scope>
    <source>
        <strain evidence="3">CGMCC 1.15407</strain>
    </source>
</reference>
<sequence>MMDQENLEYLKEKLKYTGFDTDLNAALEKQIKAGNEAFQLPHQMEIEGRKMDFSLHFRKSNTSERYFLNKYDASLHNPNPEIAPKQHTFYNNQSVTAKEAFNLLEGRAVKKGMLNQENEPYQAWMQLDFSEKDKNNNFRIESYHENYGFDSKEALSKLPIKELQDPTKTEWMVKAFEKGNVYPVTMEKGGKEEIMYVSANPKFKSVNVHDAEMKMVKTNDLILGKDRGKEAKQVRQEKKQQAAGVKNSPKEPKKGKGARM</sequence>
<feature type="compositionally biased region" description="Basic and acidic residues" evidence="1">
    <location>
        <begin position="224"/>
        <end position="240"/>
    </location>
</feature>
<evidence type="ECO:0000313" key="3">
    <source>
        <dbReference type="Proteomes" id="UP000647339"/>
    </source>
</evidence>
<dbReference type="EMBL" id="BMIU01000004">
    <property type="protein sequence ID" value="GGF24280.1"/>
    <property type="molecule type" value="Genomic_DNA"/>
</dbReference>
<evidence type="ECO:0008006" key="4">
    <source>
        <dbReference type="Google" id="ProtNLM"/>
    </source>
</evidence>
<name>A0ABQ1USC9_9BACT</name>
<dbReference type="RefSeq" id="WP_229683312.1">
    <property type="nucleotide sequence ID" value="NZ_BMIU01000004.1"/>
</dbReference>
<keyword evidence="3" id="KW-1185">Reference proteome</keyword>
<proteinExistence type="predicted"/>
<feature type="region of interest" description="Disordered" evidence="1">
    <location>
        <begin position="224"/>
        <end position="260"/>
    </location>
</feature>
<accession>A0ABQ1USC9</accession>